<name>A0A1Q2M5M6_9GAMM</name>
<dbReference type="KEGG" id="maga:Mag101_10055"/>
<evidence type="ECO:0000313" key="2">
    <source>
        <dbReference type="EMBL" id="AQQ67949.1"/>
    </source>
</evidence>
<gene>
    <name evidence="2" type="ORF">Mag101_10055</name>
</gene>
<dbReference type="AlphaFoldDB" id="A0A1Q2M5M6"/>
<keyword evidence="1" id="KW-1133">Transmembrane helix</keyword>
<evidence type="ECO:0000313" key="3">
    <source>
        <dbReference type="Proteomes" id="UP000188219"/>
    </source>
</evidence>
<keyword evidence="1" id="KW-0812">Transmembrane</keyword>
<accession>A0A1Q2M5M6</accession>
<protein>
    <submittedName>
        <fullName evidence="2">Uncharacterized protein</fullName>
    </submittedName>
</protein>
<keyword evidence="3" id="KW-1185">Reference proteome</keyword>
<dbReference type="RefSeq" id="WP_077404243.1">
    <property type="nucleotide sequence ID" value="NZ_CP019650.1"/>
</dbReference>
<reference evidence="2" key="1">
    <citation type="submission" date="2017-02" db="EMBL/GenBank/DDBJ databases">
        <title>Genome of Microbulbifer agarilyticus GP101.</title>
        <authorList>
            <person name="Jung J."/>
            <person name="Bae S.S."/>
            <person name="Baek K."/>
        </authorList>
    </citation>
    <scope>NUCLEOTIDE SEQUENCE [LARGE SCALE GENOMIC DNA]</scope>
    <source>
        <strain evidence="2">GP101</strain>
    </source>
</reference>
<keyword evidence="1" id="KW-0472">Membrane</keyword>
<feature type="transmembrane region" description="Helical" evidence="1">
    <location>
        <begin position="50"/>
        <end position="68"/>
    </location>
</feature>
<feature type="transmembrane region" description="Helical" evidence="1">
    <location>
        <begin position="119"/>
        <end position="138"/>
    </location>
</feature>
<feature type="transmembrane region" description="Helical" evidence="1">
    <location>
        <begin position="24"/>
        <end position="44"/>
    </location>
</feature>
<dbReference type="EMBL" id="CP019650">
    <property type="protein sequence ID" value="AQQ67949.1"/>
    <property type="molecule type" value="Genomic_DNA"/>
</dbReference>
<evidence type="ECO:0000256" key="1">
    <source>
        <dbReference type="SAM" id="Phobius"/>
    </source>
</evidence>
<organism evidence="2 3">
    <name type="scientific">Microbulbifer agarilyticus</name>
    <dbReference type="NCBI Taxonomy" id="260552"/>
    <lineage>
        <taxon>Bacteria</taxon>
        <taxon>Pseudomonadati</taxon>
        <taxon>Pseudomonadota</taxon>
        <taxon>Gammaproteobacteria</taxon>
        <taxon>Cellvibrionales</taxon>
        <taxon>Microbulbiferaceae</taxon>
        <taxon>Microbulbifer</taxon>
    </lineage>
</organism>
<sequence length="141" mass="15395">MIRLIKALRGPQLREQDNRNERQVLKWGIAWIISLAAAGFPARLELYDSVWITLAGTAVNLFFTMGFLRAYKNFITGADELERKIQLEALALACAGGLLVFSSGSILFAGGLIPEPTAAVFLGALGFSYMAGIVQARLRYA</sequence>
<feature type="transmembrane region" description="Helical" evidence="1">
    <location>
        <begin position="89"/>
        <end position="113"/>
    </location>
</feature>
<dbReference type="OrthoDB" id="1551090at2"/>
<proteinExistence type="predicted"/>
<dbReference type="Proteomes" id="UP000188219">
    <property type="component" value="Chromosome"/>
</dbReference>